<dbReference type="RefSeq" id="WP_167660523.1">
    <property type="nucleotide sequence ID" value="NZ_BMCQ01000004.1"/>
</dbReference>
<keyword evidence="2" id="KW-1185">Reference proteome</keyword>
<comment type="caution">
    <text evidence="1">The sequence shown here is derived from an EMBL/GenBank/DDBJ whole genome shotgun (WGS) entry which is preliminary data.</text>
</comment>
<reference evidence="1 2" key="1">
    <citation type="submission" date="2020-03" db="EMBL/GenBank/DDBJ databases">
        <title>Genomic Encyclopedia of Type Strains, Phase IV (KMG-IV): sequencing the most valuable type-strain genomes for metagenomic binning, comparative biology and taxonomic classification.</title>
        <authorList>
            <person name="Goeker M."/>
        </authorList>
    </citation>
    <scope>NUCLEOTIDE SEQUENCE [LARGE SCALE GENOMIC DNA]</scope>
    <source>
        <strain evidence="1 2">DSM 26613</strain>
    </source>
</reference>
<dbReference type="InterPro" id="IPR036614">
    <property type="entry name" value="RusA-like_sf"/>
</dbReference>
<sequence>MLEIKLPWPHKSLFPNAKGGRHWGTFQVQKEKARTVGLMLTKTALGTRKVGFSEREPLRITFYMPNRIRRDVDGMHGAIKHHLDGIAKALGVDDSIFRPVVIDVDLDPAKKGFVLVEVGHA</sequence>
<name>A0ABX0WPX6_9BURK</name>
<proteinExistence type="predicted"/>
<protein>
    <submittedName>
        <fullName evidence="1">Crossover junction endodeoxyribonuclease RusA</fullName>
        <ecNumber evidence="1">3.1.22.4</ecNumber>
    </submittedName>
</protein>
<dbReference type="EMBL" id="JAATIZ010000001">
    <property type="protein sequence ID" value="NJB64320.1"/>
    <property type="molecule type" value="Genomic_DNA"/>
</dbReference>
<organism evidence="1 2">
    <name type="scientific">Paenalcaligenes hominis</name>
    <dbReference type="NCBI Taxonomy" id="643674"/>
    <lineage>
        <taxon>Bacteria</taxon>
        <taxon>Pseudomonadati</taxon>
        <taxon>Pseudomonadota</taxon>
        <taxon>Betaproteobacteria</taxon>
        <taxon>Burkholderiales</taxon>
        <taxon>Alcaligenaceae</taxon>
        <taxon>Paenalcaligenes</taxon>
    </lineage>
</organism>
<keyword evidence="1" id="KW-0378">Hydrolase</keyword>
<evidence type="ECO:0000313" key="1">
    <source>
        <dbReference type="EMBL" id="NJB64320.1"/>
    </source>
</evidence>
<dbReference type="GO" id="GO:0016787">
    <property type="term" value="F:hydrolase activity"/>
    <property type="evidence" value="ECO:0007669"/>
    <property type="project" value="UniProtKB-KW"/>
</dbReference>
<dbReference type="Gene3D" id="3.30.1330.70">
    <property type="entry name" value="Holliday junction resolvase RusA"/>
    <property type="match status" value="1"/>
</dbReference>
<accession>A0ABX0WPX6</accession>
<dbReference type="SUPFAM" id="SSF103084">
    <property type="entry name" value="Holliday junction resolvase RusA"/>
    <property type="match status" value="1"/>
</dbReference>
<dbReference type="Proteomes" id="UP000783934">
    <property type="component" value="Unassembled WGS sequence"/>
</dbReference>
<evidence type="ECO:0000313" key="2">
    <source>
        <dbReference type="Proteomes" id="UP000783934"/>
    </source>
</evidence>
<dbReference type="EC" id="3.1.22.4" evidence="1"/>
<gene>
    <name evidence="1" type="ORF">GGR41_000541</name>
</gene>